<dbReference type="SMART" id="SM00382">
    <property type="entry name" value="AAA"/>
    <property type="match status" value="1"/>
</dbReference>
<feature type="domain" description="Response regulatory" evidence="10">
    <location>
        <begin position="6"/>
        <end position="121"/>
    </location>
</feature>
<keyword evidence="6" id="KW-0238">DNA-binding</keyword>
<evidence type="ECO:0000256" key="2">
    <source>
        <dbReference type="ARBA" id="ARBA00022741"/>
    </source>
</evidence>
<dbReference type="GO" id="GO:0000160">
    <property type="term" value="P:phosphorelay signal transduction system"/>
    <property type="evidence" value="ECO:0007669"/>
    <property type="project" value="UniProtKB-KW"/>
</dbReference>
<dbReference type="SUPFAM" id="SSF52172">
    <property type="entry name" value="CheY-like"/>
    <property type="match status" value="1"/>
</dbReference>
<dbReference type="Gene3D" id="3.40.50.300">
    <property type="entry name" value="P-loop containing nucleotide triphosphate hydrolases"/>
    <property type="match status" value="1"/>
</dbReference>
<keyword evidence="4" id="KW-0902">Two-component regulatory system</keyword>
<dbReference type="GO" id="GO:0006355">
    <property type="term" value="P:regulation of DNA-templated transcription"/>
    <property type="evidence" value="ECO:0007669"/>
    <property type="project" value="InterPro"/>
</dbReference>
<feature type="modified residue" description="4-aspartylphosphate" evidence="8">
    <location>
        <position position="56"/>
    </location>
</feature>
<dbReference type="InterPro" id="IPR009057">
    <property type="entry name" value="Homeodomain-like_sf"/>
</dbReference>
<dbReference type="CDD" id="cd00009">
    <property type="entry name" value="AAA"/>
    <property type="match status" value="1"/>
</dbReference>
<dbReference type="SUPFAM" id="SSF46689">
    <property type="entry name" value="Homeodomain-like"/>
    <property type="match status" value="1"/>
</dbReference>
<dbReference type="PROSITE" id="PS50110">
    <property type="entry name" value="RESPONSE_REGULATORY"/>
    <property type="match status" value="1"/>
</dbReference>
<dbReference type="InterPro" id="IPR058031">
    <property type="entry name" value="AAA_lid_NorR"/>
</dbReference>
<keyword evidence="7" id="KW-0804">Transcription</keyword>
<dbReference type="InterPro" id="IPR011006">
    <property type="entry name" value="CheY-like_superfamily"/>
</dbReference>
<keyword evidence="3" id="KW-0067">ATP-binding</keyword>
<dbReference type="Pfam" id="PF02954">
    <property type="entry name" value="HTH_8"/>
    <property type="match status" value="1"/>
</dbReference>
<dbReference type="EMBL" id="DRND01000009">
    <property type="protein sequence ID" value="HFC46261.1"/>
    <property type="molecule type" value="Genomic_DNA"/>
</dbReference>
<dbReference type="Gene3D" id="3.40.50.2300">
    <property type="match status" value="1"/>
</dbReference>
<keyword evidence="5" id="KW-0805">Transcription regulation</keyword>
<evidence type="ECO:0000256" key="1">
    <source>
        <dbReference type="ARBA" id="ARBA00022553"/>
    </source>
</evidence>
<dbReference type="SUPFAM" id="SSF52540">
    <property type="entry name" value="P-loop containing nucleoside triphosphate hydrolases"/>
    <property type="match status" value="1"/>
</dbReference>
<dbReference type="InterPro" id="IPR002197">
    <property type="entry name" value="HTH_Fis"/>
</dbReference>
<dbReference type="GO" id="GO:0005524">
    <property type="term" value="F:ATP binding"/>
    <property type="evidence" value="ECO:0007669"/>
    <property type="project" value="UniProtKB-KW"/>
</dbReference>
<organism evidence="11">
    <name type="scientific">Dissulfuribacter thermophilus</name>
    <dbReference type="NCBI Taxonomy" id="1156395"/>
    <lineage>
        <taxon>Bacteria</taxon>
        <taxon>Pseudomonadati</taxon>
        <taxon>Thermodesulfobacteriota</taxon>
        <taxon>Dissulfuribacteria</taxon>
        <taxon>Dissulfuribacterales</taxon>
        <taxon>Dissulfuribacteraceae</taxon>
        <taxon>Dissulfuribacter</taxon>
    </lineage>
</organism>
<evidence type="ECO:0000256" key="4">
    <source>
        <dbReference type="ARBA" id="ARBA00023012"/>
    </source>
</evidence>
<proteinExistence type="predicted"/>
<dbReference type="GO" id="GO:0043565">
    <property type="term" value="F:sequence-specific DNA binding"/>
    <property type="evidence" value="ECO:0007669"/>
    <property type="project" value="InterPro"/>
</dbReference>
<evidence type="ECO:0000259" key="10">
    <source>
        <dbReference type="PROSITE" id="PS50110"/>
    </source>
</evidence>
<keyword evidence="1 8" id="KW-0597">Phosphoprotein</keyword>
<accession>A0A7V2SUZ6</accession>
<dbReference type="AlphaFoldDB" id="A0A7V2SUZ6"/>
<name>A0A7V2SUZ6_9BACT</name>
<dbReference type="Pfam" id="PF00158">
    <property type="entry name" value="Sigma54_activat"/>
    <property type="match status" value="1"/>
</dbReference>
<dbReference type="Pfam" id="PF00072">
    <property type="entry name" value="Response_reg"/>
    <property type="match status" value="1"/>
</dbReference>
<evidence type="ECO:0000256" key="5">
    <source>
        <dbReference type="ARBA" id="ARBA00023015"/>
    </source>
</evidence>
<dbReference type="InterPro" id="IPR001789">
    <property type="entry name" value="Sig_transdc_resp-reg_receiver"/>
</dbReference>
<dbReference type="PANTHER" id="PTHR32071:SF117">
    <property type="entry name" value="PTS-DEPENDENT DIHYDROXYACETONE KINASE OPERON REGULATORY PROTEIN-RELATED"/>
    <property type="match status" value="1"/>
</dbReference>
<keyword evidence="2" id="KW-0547">Nucleotide-binding</keyword>
<dbReference type="FunFam" id="3.40.50.300:FF:000006">
    <property type="entry name" value="DNA-binding transcriptional regulator NtrC"/>
    <property type="match status" value="1"/>
</dbReference>
<dbReference type="InterPro" id="IPR003593">
    <property type="entry name" value="AAA+_ATPase"/>
</dbReference>
<dbReference type="Proteomes" id="UP000885797">
    <property type="component" value="Unassembled WGS sequence"/>
</dbReference>
<gene>
    <name evidence="11" type="ORF">ENJ63_00090</name>
</gene>
<dbReference type="PROSITE" id="PS50045">
    <property type="entry name" value="SIGMA54_INTERACT_4"/>
    <property type="match status" value="1"/>
</dbReference>
<dbReference type="PANTHER" id="PTHR32071">
    <property type="entry name" value="TRANSCRIPTIONAL REGULATORY PROTEIN"/>
    <property type="match status" value="1"/>
</dbReference>
<dbReference type="Pfam" id="PF25601">
    <property type="entry name" value="AAA_lid_14"/>
    <property type="match status" value="1"/>
</dbReference>
<reference evidence="11" key="1">
    <citation type="journal article" date="2020" name="mSystems">
        <title>Genome- and Community-Level Interaction Insights into Carbon Utilization and Element Cycling Functions of Hydrothermarchaeota in Hydrothermal Sediment.</title>
        <authorList>
            <person name="Zhou Z."/>
            <person name="Liu Y."/>
            <person name="Xu W."/>
            <person name="Pan J."/>
            <person name="Luo Z.H."/>
            <person name="Li M."/>
        </authorList>
    </citation>
    <scope>NUCLEOTIDE SEQUENCE [LARGE SCALE GENOMIC DNA]</scope>
    <source>
        <strain evidence="11">HyVt-503</strain>
    </source>
</reference>
<comment type="caution">
    <text evidence="11">The sequence shown here is derived from an EMBL/GenBank/DDBJ whole genome shotgun (WGS) entry which is preliminary data.</text>
</comment>
<evidence type="ECO:0000256" key="7">
    <source>
        <dbReference type="ARBA" id="ARBA00023163"/>
    </source>
</evidence>
<dbReference type="PRINTS" id="PR01590">
    <property type="entry name" value="HTHFIS"/>
</dbReference>
<evidence type="ECO:0000313" key="11">
    <source>
        <dbReference type="EMBL" id="HFC46261.1"/>
    </source>
</evidence>
<evidence type="ECO:0000256" key="3">
    <source>
        <dbReference type="ARBA" id="ARBA00022840"/>
    </source>
</evidence>
<dbReference type="Gene3D" id="1.10.8.60">
    <property type="match status" value="1"/>
</dbReference>
<dbReference type="InterPro" id="IPR002078">
    <property type="entry name" value="Sigma_54_int"/>
</dbReference>
<dbReference type="InterPro" id="IPR027417">
    <property type="entry name" value="P-loop_NTPase"/>
</dbReference>
<dbReference type="SMART" id="SM00448">
    <property type="entry name" value="REC"/>
    <property type="match status" value="1"/>
</dbReference>
<sequence length="470" mass="52568">MSKEAKILIVDDEEDLCTMLKRLFERKGPYSVITSNSPFEALKIVKEWRPDVVVTDVKMDGMDGIELLKRIQDVDSYCSTIVISGFGTVEMAVDAIKLGAYDFLEKPFDNTKVLHTVKRAVERTRLLRENARLSQAVRTEYDFYGIVGSSPAIQEVKRLIEQVAASDETVLIQGESGTGKELAARAIHALSPRRKKRMITVNCAALPENILESELFGYEKGAFTGALQRKKGLFFEAQGSTILLDEIGDMPVSLQTKLLRVLQEKEIRPLGSTRDIPIDVRVIASTNQDLEEGINRGTFRADLYYRLNVVTITMPPLREMRGDIPILANHFLKKFAVQFQKEGLSFSEDALVCLSERAWRGNVRELENAIKRAVLLNESGLIEARDIVGTGGNNGAIPCGEGFMDFLVNRPYGAAKKELVTRFSITYLKHVLNKTGGNVSEAARVSGMERQALQRLMRQYGIRSADFKSH</sequence>
<dbReference type="FunFam" id="3.40.50.2300:FF:000018">
    <property type="entry name" value="DNA-binding transcriptional regulator NtrC"/>
    <property type="match status" value="1"/>
</dbReference>
<evidence type="ECO:0000256" key="6">
    <source>
        <dbReference type="ARBA" id="ARBA00023125"/>
    </source>
</evidence>
<dbReference type="Gene3D" id="1.10.10.60">
    <property type="entry name" value="Homeodomain-like"/>
    <property type="match status" value="1"/>
</dbReference>
<evidence type="ECO:0000259" key="9">
    <source>
        <dbReference type="PROSITE" id="PS50045"/>
    </source>
</evidence>
<protein>
    <submittedName>
        <fullName evidence="11">Sigma-54-dependent Fis family transcriptional regulator</fullName>
    </submittedName>
</protein>
<evidence type="ECO:0000256" key="8">
    <source>
        <dbReference type="PROSITE-ProRule" id="PRU00169"/>
    </source>
</evidence>
<feature type="domain" description="Sigma-54 factor interaction" evidence="9">
    <location>
        <begin position="146"/>
        <end position="375"/>
    </location>
</feature>